<comment type="caution">
    <text evidence="5">The sequence shown here is derived from an EMBL/GenBank/DDBJ whole genome shotgun (WGS) entry which is preliminary data.</text>
</comment>
<sequence length="300" mass="35230">MKYLFHLPRVYSAIHLTAIQYSSAQKGWMYPKHRHPYFEFLYCVKGELQQTVNGQHYILNEGDAMIIPSNMYHETKILSECMFFDFHFDVELPEIHEIFQITVNPVIERDSSSLGTEIQDWVDKFIQKYSTLLIEIDDEETKKDRKNNIETSIQILQMHSNVVAFISRLAEFYFEVQREDQHVLVQPSHTFIAHEIAYLLQSKAEENFHIGELSTKLNVHRSHITNCFKKVYGMTPKAYLSQLRLQKAKQYLLETDLPVERIAVNLAFSSTGHFTRFFCKQVGITPLKYRNKHSATIESK</sequence>
<dbReference type="SUPFAM" id="SSF46689">
    <property type="entry name" value="Homeodomain-like"/>
    <property type="match status" value="2"/>
</dbReference>
<dbReference type="OrthoDB" id="1975977at2"/>
<dbReference type="Gene3D" id="2.60.120.10">
    <property type="entry name" value="Jelly Rolls"/>
    <property type="match status" value="1"/>
</dbReference>
<evidence type="ECO:0000313" key="6">
    <source>
        <dbReference type="Proteomes" id="UP000295416"/>
    </source>
</evidence>
<dbReference type="Gene3D" id="1.10.10.60">
    <property type="entry name" value="Homeodomain-like"/>
    <property type="match status" value="2"/>
</dbReference>
<keyword evidence="1" id="KW-0805">Transcription regulation</keyword>
<accession>A0A4R2P7P3</accession>
<name>A0A4R2P7P3_9BACL</name>
<organism evidence="5 6">
    <name type="scientific">Scopulibacillus darangshiensis</name>
    <dbReference type="NCBI Taxonomy" id="442528"/>
    <lineage>
        <taxon>Bacteria</taxon>
        <taxon>Bacillati</taxon>
        <taxon>Bacillota</taxon>
        <taxon>Bacilli</taxon>
        <taxon>Bacillales</taxon>
        <taxon>Sporolactobacillaceae</taxon>
        <taxon>Scopulibacillus</taxon>
    </lineage>
</organism>
<keyword evidence="6" id="KW-1185">Reference proteome</keyword>
<dbReference type="Proteomes" id="UP000295416">
    <property type="component" value="Unassembled WGS sequence"/>
</dbReference>
<evidence type="ECO:0000259" key="4">
    <source>
        <dbReference type="PROSITE" id="PS01124"/>
    </source>
</evidence>
<dbReference type="SMART" id="SM00342">
    <property type="entry name" value="HTH_ARAC"/>
    <property type="match status" value="1"/>
</dbReference>
<dbReference type="GO" id="GO:0003700">
    <property type="term" value="F:DNA-binding transcription factor activity"/>
    <property type="evidence" value="ECO:0007669"/>
    <property type="project" value="InterPro"/>
</dbReference>
<gene>
    <name evidence="5" type="ORF">EV207_104139</name>
</gene>
<reference evidence="5 6" key="1">
    <citation type="submission" date="2019-03" db="EMBL/GenBank/DDBJ databases">
        <title>Genomic Encyclopedia of Type Strains, Phase IV (KMG-IV): sequencing the most valuable type-strain genomes for metagenomic binning, comparative biology and taxonomic classification.</title>
        <authorList>
            <person name="Goeker M."/>
        </authorList>
    </citation>
    <scope>NUCLEOTIDE SEQUENCE [LARGE SCALE GENOMIC DNA]</scope>
    <source>
        <strain evidence="5 6">DSM 19377</strain>
    </source>
</reference>
<evidence type="ECO:0000313" key="5">
    <source>
        <dbReference type="EMBL" id="TCP30960.1"/>
    </source>
</evidence>
<evidence type="ECO:0000256" key="2">
    <source>
        <dbReference type="ARBA" id="ARBA00023125"/>
    </source>
</evidence>
<keyword evidence="2 5" id="KW-0238">DNA-binding</keyword>
<dbReference type="Pfam" id="PF12833">
    <property type="entry name" value="HTH_18"/>
    <property type="match status" value="1"/>
</dbReference>
<evidence type="ECO:0000256" key="1">
    <source>
        <dbReference type="ARBA" id="ARBA00023015"/>
    </source>
</evidence>
<dbReference type="InterPro" id="IPR013096">
    <property type="entry name" value="Cupin_2"/>
</dbReference>
<dbReference type="SUPFAM" id="SSF51215">
    <property type="entry name" value="Regulatory protein AraC"/>
    <property type="match status" value="1"/>
</dbReference>
<proteinExistence type="predicted"/>
<dbReference type="PROSITE" id="PS01124">
    <property type="entry name" value="HTH_ARAC_FAMILY_2"/>
    <property type="match status" value="1"/>
</dbReference>
<dbReference type="GO" id="GO:0043565">
    <property type="term" value="F:sequence-specific DNA binding"/>
    <property type="evidence" value="ECO:0007669"/>
    <property type="project" value="InterPro"/>
</dbReference>
<dbReference type="Pfam" id="PF07883">
    <property type="entry name" value="Cupin_2"/>
    <property type="match status" value="1"/>
</dbReference>
<dbReference type="InterPro" id="IPR014710">
    <property type="entry name" value="RmlC-like_jellyroll"/>
</dbReference>
<dbReference type="InterPro" id="IPR037923">
    <property type="entry name" value="HTH-like"/>
</dbReference>
<keyword evidence="3" id="KW-0804">Transcription</keyword>
<dbReference type="InterPro" id="IPR009057">
    <property type="entry name" value="Homeodomain-like_sf"/>
</dbReference>
<dbReference type="RefSeq" id="WP_132744276.1">
    <property type="nucleotide sequence ID" value="NZ_SLXK01000004.1"/>
</dbReference>
<protein>
    <submittedName>
        <fullName evidence="5">AraC-like DNA-binding protein</fullName>
    </submittedName>
</protein>
<feature type="domain" description="HTH araC/xylS-type" evidence="4">
    <location>
        <begin position="194"/>
        <end position="292"/>
    </location>
</feature>
<dbReference type="InterPro" id="IPR018060">
    <property type="entry name" value="HTH_AraC"/>
</dbReference>
<dbReference type="PANTHER" id="PTHR43280">
    <property type="entry name" value="ARAC-FAMILY TRANSCRIPTIONAL REGULATOR"/>
    <property type="match status" value="1"/>
</dbReference>
<evidence type="ECO:0000256" key="3">
    <source>
        <dbReference type="ARBA" id="ARBA00023163"/>
    </source>
</evidence>
<dbReference type="EMBL" id="SLXK01000004">
    <property type="protein sequence ID" value="TCP30960.1"/>
    <property type="molecule type" value="Genomic_DNA"/>
</dbReference>
<dbReference type="PANTHER" id="PTHR43280:SF2">
    <property type="entry name" value="HTH-TYPE TRANSCRIPTIONAL REGULATOR EXSA"/>
    <property type="match status" value="1"/>
</dbReference>
<dbReference type="AlphaFoldDB" id="A0A4R2P7P3"/>